<reference evidence="3" key="1">
    <citation type="journal article" date="2020" name="Nature">
        <title>Giant virus diversity and host interactions through global metagenomics.</title>
        <authorList>
            <person name="Schulz F."/>
            <person name="Roux S."/>
            <person name="Paez-Espino D."/>
            <person name="Jungbluth S."/>
            <person name="Walsh D.A."/>
            <person name="Denef V.J."/>
            <person name="McMahon K.D."/>
            <person name="Konstantinidis K.T."/>
            <person name="Eloe-Fadrosh E.A."/>
            <person name="Kyrpides N.C."/>
            <person name="Woyke T."/>
        </authorList>
    </citation>
    <scope>NUCLEOTIDE SEQUENCE</scope>
    <source>
        <strain evidence="3">GVMAG-M-3300023184-68</strain>
    </source>
</reference>
<evidence type="ECO:0000256" key="2">
    <source>
        <dbReference type="SAM" id="Phobius"/>
    </source>
</evidence>
<accession>A0A6C0IFL1</accession>
<evidence type="ECO:0000313" key="3">
    <source>
        <dbReference type="EMBL" id="QHT90323.1"/>
    </source>
</evidence>
<keyword evidence="2" id="KW-1133">Transmembrane helix</keyword>
<keyword evidence="2" id="KW-0812">Transmembrane</keyword>
<name>A0A6C0IFL1_9ZZZZ</name>
<feature type="transmembrane region" description="Helical" evidence="2">
    <location>
        <begin position="12"/>
        <end position="29"/>
    </location>
</feature>
<feature type="compositionally biased region" description="Low complexity" evidence="1">
    <location>
        <begin position="258"/>
        <end position="270"/>
    </location>
</feature>
<sequence>MNHTNDILIFKYILLFAFLGICFIFFVPFKSIEKYTNYSQPIKSKWSDDDWLLSDTPDISGTTIATGATDTSGTTITPGATDTSGTTITPGITKKLSHFEYDRNINQDNSLDFQGEYSIPILAPTPPVLSSTSLVLGGPADYAPSYNNTVNFSKLSGFSYSSPITDSNDVNGGFCSFNKKNPEQLEYQCNQLNKDTCASTSCCVLLGGSKCVYGNKNGVYMKANYTDPSILNKDRYYYLGNCYGNCVNSQGSNQPLVPTLRPTTTPTTLPTTPPTTTPTTLPSTPPTTTPTTLPSTPPTTTPTTLPSTPPTTTPTTLPNK</sequence>
<keyword evidence="2" id="KW-0472">Membrane</keyword>
<evidence type="ECO:0000256" key="1">
    <source>
        <dbReference type="SAM" id="MobiDB-lite"/>
    </source>
</evidence>
<feature type="region of interest" description="Disordered" evidence="1">
    <location>
        <begin position="253"/>
        <end position="320"/>
    </location>
</feature>
<proteinExistence type="predicted"/>
<protein>
    <submittedName>
        <fullName evidence="3">Uncharacterized protein</fullName>
    </submittedName>
</protein>
<dbReference type="AlphaFoldDB" id="A0A6C0IFL1"/>
<dbReference type="EMBL" id="MN740153">
    <property type="protein sequence ID" value="QHT90323.1"/>
    <property type="molecule type" value="Genomic_DNA"/>
</dbReference>
<organism evidence="3">
    <name type="scientific">viral metagenome</name>
    <dbReference type="NCBI Taxonomy" id="1070528"/>
    <lineage>
        <taxon>unclassified sequences</taxon>
        <taxon>metagenomes</taxon>
        <taxon>organismal metagenomes</taxon>
    </lineage>
</organism>